<evidence type="ECO:0000256" key="5">
    <source>
        <dbReference type="ARBA" id="ARBA00038253"/>
    </source>
</evidence>
<comment type="subcellular location">
    <subcellularLocation>
        <location evidence="1">Cytoplasm</location>
    </subcellularLocation>
</comment>
<dbReference type="InterPro" id="IPR011990">
    <property type="entry name" value="TPR-like_helical_dom_sf"/>
</dbReference>
<evidence type="ECO:0000256" key="3">
    <source>
        <dbReference type="ARBA" id="ARBA00022737"/>
    </source>
</evidence>
<dbReference type="SMART" id="SM00028">
    <property type="entry name" value="TPR"/>
    <property type="match status" value="6"/>
</dbReference>
<dbReference type="Proteomes" id="UP000535491">
    <property type="component" value="Unassembled WGS sequence"/>
</dbReference>
<keyword evidence="7" id="KW-0175">Coiled coil</keyword>
<dbReference type="InterPro" id="IPR051476">
    <property type="entry name" value="Bac_ResReg_Asp_Phosphatase"/>
</dbReference>
<dbReference type="PANTHER" id="PTHR46630">
    <property type="entry name" value="TETRATRICOPEPTIDE REPEAT PROTEIN 29"/>
    <property type="match status" value="1"/>
</dbReference>
<evidence type="ECO:0000313" key="8">
    <source>
        <dbReference type="EMBL" id="MBA4493814.1"/>
    </source>
</evidence>
<keyword evidence="2" id="KW-0963">Cytoplasm</keyword>
<comment type="similarity">
    <text evidence="5">Belongs to the Rap family.</text>
</comment>
<keyword evidence="3" id="KW-0677">Repeat</keyword>
<dbReference type="Gene3D" id="1.25.40.10">
    <property type="entry name" value="Tetratricopeptide repeat domain"/>
    <property type="match status" value="3"/>
</dbReference>
<evidence type="ECO:0000256" key="4">
    <source>
        <dbReference type="ARBA" id="ARBA00022803"/>
    </source>
</evidence>
<dbReference type="EMBL" id="JACEIQ010000004">
    <property type="protein sequence ID" value="MBA4493814.1"/>
    <property type="molecule type" value="Genomic_DNA"/>
</dbReference>
<name>A0A7W1WQ10_9BACL</name>
<dbReference type="Pfam" id="PF13176">
    <property type="entry name" value="TPR_7"/>
    <property type="match status" value="1"/>
</dbReference>
<dbReference type="Pfam" id="PF13424">
    <property type="entry name" value="TPR_12"/>
    <property type="match status" value="1"/>
</dbReference>
<evidence type="ECO:0000313" key="9">
    <source>
        <dbReference type="Proteomes" id="UP000535491"/>
    </source>
</evidence>
<sequence length="448" mass="52463">MDNEIARYVVRRRRITEKGWNLTDIEVNHHFPSSTSSYIEKGENVKEETLNLYLRTLDMTKKELKKLTAEATEEIKELKFQLKQIERMIETGYIETAKCELAKYQIEDFHPLAPLALYLKGLTIQRDRDAKKRYQKAKKKYNHAIQVCSQYSLHPEDNIIAASYNGLAACSYFLNDLDQAINYIDQGLAAYDEAKKGKGIKYKLLSNKMQYLWDSSQYDQATSILYEVWPQKSKIDKTNYALLDFYKYRSMILRNQNMYEEALRCCLEGIEIATSIGSQNRYLDLLIILGSIYLTQGDFDKAYDRFKLVLTADHECEYPRRHVDAHTYLGILFNAKNDWHQATVHLEEAIQIAREITEASRLAKALIVRGNVHLIQEQYPEALPYYQESEKILETDSYKHRQHTALLKLAHCFDKMGKTNDLQDCLLKKYRLEVELSIKSEVEIYEVF</sequence>
<evidence type="ECO:0000256" key="2">
    <source>
        <dbReference type="ARBA" id="ARBA00022490"/>
    </source>
</evidence>
<feature type="coiled-coil region" evidence="7">
    <location>
        <begin position="50"/>
        <end position="88"/>
    </location>
</feature>
<reference evidence="8 9" key="1">
    <citation type="submission" date="2020-07" db="EMBL/GenBank/DDBJ databases">
        <authorList>
            <person name="Feng H."/>
        </authorList>
    </citation>
    <scope>NUCLEOTIDE SEQUENCE [LARGE SCALE GENOMIC DNA]</scope>
    <source>
        <strain evidence="9">s-10</strain>
    </source>
</reference>
<keyword evidence="4 6" id="KW-0802">TPR repeat</keyword>
<dbReference type="PANTHER" id="PTHR46630:SF1">
    <property type="entry name" value="TETRATRICOPEPTIDE REPEAT PROTEIN 29"/>
    <property type="match status" value="1"/>
</dbReference>
<evidence type="ECO:0000256" key="7">
    <source>
        <dbReference type="SAM" id="Coils"/>
    </source>
</evidence>
<feature type="repeat" description="TPR" evidence="6">
    <location>
        <begin position="283"/>
        <end position="316"/>
    </location>
</feature>
<dbReference type="RefSeq" id="WP_181751063.1">
    <property type="nucleotide sequence ID" value="NZ_JACEIQ010000004.1"/>
</dbReference>
<comment type="caution">
    <text evidence="8">The sequence shown here is derived from an EMBL/GenBank/DDBJ whole genome shotgun (WGS) entry which is preliminary data.</text>
</comment>
<evidence type="ECO:0000256" key="6">
    <source>
        <dbReference type="PROSITE-ProRule" id="PRU00339"/>
    </source>
</evidence>
<dbReference type="InterPro" id="IPR019734">
    <property type="entry name" value="TPR_rpt"/>
</dbReference>
<gene>
    <name evidence="8" type="ORF">H1191_05785</name>
</gene>
<accession>A0A7W1WQ10</accession>
<proteinExistence type="inferred from homology"/>
<keyword evidence="9" id="KW-1185">Reference proteome</keyword>
<protein>
    <submittedName>
        <fullName evidence="8">Tetratricopeptide repeat protein</fullName>
    </submittedName>
</protein>
<dbReference type="GO" id="GO:0005737">
    <property type="term" value="C:cytoplasm"/>
    <property type="evidence" value="ECO:0007669"/>
    <property type="project" value="UniProtKB-SubCell"/>
</dbReference>
<dbReference type="SUPFAM" id="SSF48452">
    <property type="entry name" value="TPR-like"/>
    <property type="match status" value="2"/>
</dbReference>
<evidence type="ECO:0000256" key="1">
    <source>
        <dbReference type="ARBA" id="ARBA00004496"/>
    </source>
</evidence>
<dbReference type="PROSITE" id="PS50005">
    <property type="entry name" value="TPR"/>
    <property type="match status" value="1"/>
</dbReference>
<dbReference type="AlphaFoldDB" id="A0A7W1WQ10"/>
<organism evidence="8 9">
    <name type="scientific">Paenactinomyces guangxiensis</name>
    <dbReference type="NCBI Taxonomy" id="1490290"/>
    <lineage>
        <taxon>Bacteria</taxon>
        <taxon>Bacillati</taxon>
        <taxon>Bacillota</taxon>
        <taxon>Bacilli</taxon>
        <taxon>Bacillales</taxon>
        <taxon>Thermoactinomycetaceae</taxon>
        <taxon>Paenactinomyces</taxon>
    </lineage>
</organism>